<dbReference type="AlphaFoldDB" id="A0A1H1SG17"/>
<evidence type="ECO:0000313" key="3">
    <source>
        <dbReference type="Proteomes" id="UP000198983"/>
    </source>
</evidence>
<dbReference type="Proteomes" id="UP000198983">
    <property type="component" value="Chromosome I"/>
</dbReference>
<evidence type="ECO:0000313" key="2">
    <source>
        <dbReference type="EMBL" id="SDS46902.1"/>
    </source>
</evidence>
<feature type="transmembrane region" description="Helical" evidence="1">
    <location>
        <begin position="20"/>
        <end position="38"/>
    </location>
</feature>
<keyword evidence="1" id="KW-0472">Membrane</keyword>
<reference evidence="2 3" key="1">
    <citation type="submission" date="2016-10" db="EMBL/GenBank/DDBJ databases">
        <authorList>
            <person name="de Groot N.N."/>
        </authorList>
    </citation>
    <scope>NUCLEOTIDE SEQUENCE [LARGE SCALE GENOMIC DNA]</scope>
    <source>
        <strain evidence="2 3">DSM 22024</strain>
    </source>
</reference>
<dbReference type="EMBL" id="LT629732">
    <property type="protein sequence ID" value="SDS46902.1"/>
    <property type="molecule type" value="Genomic_DNA"/>
</dbReference>
<sequence length="39" mass="4014">MYGISRDRDMMGPYTAAPGAAGLYLATIAFIAACVLGFG</sequence>
<keyword evidence="1" id="KW-0812">Transmembrane</keyword>
<keyword evidence="1" id="KW-1133">Transmembrane helix</keyword>
<accession>A0A1H1SG17</accession>
<dbReference type="PROSITE" id="PS51257">
    <property type="entry name" value="PROKAR_LIPOPROTEIN"/>
    <property type="match status" value="1"/>
</dbReference>
<name>A0A1H1SG17_9ACTN</name>
<organism evidence="2 3">
    <name type="scientific">Actinopolymorpha singaporensis</name>
    <dbReference type="NCBI Taxonomy" id="117157"/>
    <lineage>
        <taxon>Bacteria</taxon>
        <taxon>Bacillati</taxon>
        <taxon>Actinomycetota</taxon>
        <taxon>Actinomycetes</taxon>
        <taxon>Propionibacteriales</taxon>
        <taxon>Actinopolymorphaceae</taxon>
        <taxon>Actinopolymorpha</taxon>
    </lineage>
</organism>
<protein>
    <submittedName>
        <fullName evidence="2">Uncharacterized protein</fullName>
    </submittedName>
</protein>
<keyword evidence="3" id="KW-1185">Reference proteome</keyword>
<evidence type="ECO:0000256" key="1">
    <source>
        <dbReference type="SAM" id="Phobius"/>
    </source>
</evidence>
<proteinExistence type="predicted"/>
<dbReference type="STRING" id="117157.SAMN04489717_2791"/>
<gene>
    <name evidence="2" type="ORF">SAMN04489717_2791</name>
</gene>